<dbReference type="EMBL" id="CAKMRJ010002128">
    <property type="protein sequence ID" value="CAH1425023.1"/>
    <property type="molecule type" value="Genomic_DNA"/>
</dbReference>
<evidence type="ECO:0000256" key="1">
    <source>
        <dbReference type="ARBA" id="ARBA00004229"/>
    </source>
</evidence>
<evidence type="ECO:0000256" key="8">
    <source>
        <dbReference type="ARBA" id="ARBA00023098"/>
    </source>
</evidence>
<organism evidence="10 11">
    <name type="scientific">Lactuca virosa</name>
    <dbReference type="NCBI Taxonomy" id="75947"/>
    <lineage>
        <taxon>Eukaryota</taxon>
        <taxon>Viridiplantae</taxon>
        <taxon>Streptophyta</taxon>
        <taxon>Embryophyta</taxon>
        <taxon>Tracheophyta</taxon>
        <taxon>Spermatophyta</taxon>
        <taxon>Magnoliopsida</taxon>
        <taxon>eudicotyledons</taxon>
        <taxon>Gunneridae</taxon>
        <taxon>Pentapetalae</taxon>
        <taxon>asterids</taxon>
        <taxon>campanulids</taxon>
        <taxon>Asterales</taxon>
        <taxon>Asteraceae</taxon>
        <taxon>Cichorioideae</taxon>
        <taxon>Cichorieae</taxon>
        <taxon>Lactucinae</taxon>
        <taxon>Lactuca</taxon>
    </lineage>
</organism>
<keyword evidence="7" id="KW-0442">Lipid degradation</keyword>
<protein>
    <recommendedName>
        <fullName evidence="9">Fungal lipase-type domain-containing protein</fullName>
    </recommendedName>
</protein>
<dbReference type="Proteomes" id="UP001157418">
    <property type="component" value="Unassembled WGS sequence"/>
</dbReference>
<comment type="similarity">
    <text evidence="2">Belongs to the AB hydrolase superfamily. Lipase family.</text>
</comment>
<dbReference type="Gene3D" id="3.40.50.1820">
    <property type="entry name" value="alpha/beta hydrolase"/>
    <property type="match status" value="1"/>
</dbReference>
<dbReference type="GO" id="GO:0008970">
    <property type="term" value="F:phospholipase A1 activity"/>
    <property type="evidence" value="ECO:0007669"/>
    <property type="project" value="UniProtKB-ARBA"/>
</dbReference>
<dbReference type="PANTHER" id="PTHR31403:SF11">
    <property type="entry name" value="OS12G0614500 PROTEIN"/>
    <property type="match status" value="1"/>
</dbReference>
<dbReference type="Pfam" id="PF01764">
    <property type="entry name" value="Lipase_3"/>
    <property type="match status" value="1"/>
</dbReference>
<keyword evidence="5" id="KW-0378">Hydrolase</keyword>
<evidence type="ECO:0000259" key="9">
    <source>
        <dbReference type="Pfam" id="PF01764"/>
    </source>
</evidence>
<keyword evidence="6" id="KW-0809">Transit peptide</keyword>
<evidence type="ECO:0000256" key="2">
    <source>
        <dbReference type="ARBA" id="ARBA00010701"/>
    </source>
</evidence>
<evidence type="ECO:0000313" key="11">
    <source>
        <dbReference type="Proteomes" id="UP001157418"/>
    </source>
</evidence>
<name>A0AAU9MWL4_9ASTR</name>
<dbReference type="SUPFAM" id="SSF53474">
    <property type="entry name" value="alpha/beta-Hydrolases"/>
    <property type="match status" value="1"/>
</dbReference>
<dbReference type="GO" id="GO:0009507">
    <property type="term" value="C:chloroplast"/>
    <property type="evidence" value="ECO:0007669"/>
    <property type="project" value="UniProtKB-SubCell"/>
</dbReference>
<keyword evidence="8" id="KW-0443">Lipid metabolism</keyword>
<comment type="caution">
    <text evidence="10">The sequence shown here is derived from an EMBL/GenBank/DDBJ whole genome shotgun (WGS) entry which is preliminary data.</text>
</comment>
<evidence type="ECO:0000256" key="5">
    <source>
        <dbReference type="ARBA" id="ARBA00022801"/>
    </source>
</evidence>
<evidence type="ECO:0000256" key="3">
    <source>
        <dbReference type="ARBA" id="ARBA00022528"/>
    </source>
</evidence>
<dbReference type="AlphaFoldDB" id="A0AAU9MWL4"/>
<gene>
    <name evidence="10" type="ORF">LVIROSA_LOCUS12189</name>
</gene>
<dbReference type="InterPro" id="IPR029058">
    <property type="entry name" value="AB_hydrolase_fold"/>
</dbReference>
<dbReference type="CDD" id="cd00519">
    <property type="entry name" value="Lipase_3"/>
    <property type="match status" value="1"/>
</dbReference>
<dbReference type="GO" id="GO:0047714">
    <property type="term" value="F:galactolipase activity"/>
    <property type="evidence" value="ECO:0007669"/>
    <property type="project" value="UniProtKB-ARBA"/>
</dbReference>
<keyword evidence="4" id="KW-0934">Plastid</keyword>
<reference evidence="10 11" key="1">
    <citation type="submission" date="2022-01" db="EMBL/GenBank/DDBJ databases">
        <authorList>
            <person name="Xiong W."/>
            <person name="Schranz E."/>
        </authorList>
    </citation>
    <scope>NUCLEOTIDE SEQUENCE [LARGE SCALE GENOMIC DNA]</scope>
</reference>
<proteinExistence type="inferred from homology"/>
<dbReference type="InterPro" id="IPR002921">
    <property type="entry name" value="Fungal_lipase-type"/>
</dbReference>
<evidence type="ECO:0000256" key="6">
    <source>
        <dbReference type="ARBA" id="ARBA00022946"/>
    </source>
</evidence>
<sequence length="254" mass="29813">MMIHVGSNLNHFQKTRINKRHNTKRGYDVRKYIYTMSQFEIPRWIEKSYVTDTWSKDSNWMGYIIVGNDLESKRIRIRDIVVVWCGTMLSSEWYEDMQRDLEPLGHGEAKVGRGFMRIYKSKLKRISTRYNKTIASEQVIEEIKRLTKFYKSTSEQVSLTVIGHNLGGTLALLNTYAAMRFPTLLISVISFGAPRVENITFRDEHHHRGIKALWIIIKQDLVPRIPGIVVIYTYSLRGTTSLHRYSPLHLLHRR</sequence>
<comment type="subcellular location">
    <subcellularLocation>
        <location evidence="1">Plastid</location>
        <location evidence="1">Chloroplast</location>
    </subcellularLocation>
</comment>
<keyword evidence="3" id="KW-0150">Chloroplast</keyword>
<keyword evidence="11" id="KW-1185">Reference proteome</keyword>
<dbReference type="PANTHER" id="PTHR31403">
    <property type="entry name" value="PHOSPHOLIPASE A1-IBETA2, CHLOROPLASTIC"/>
    <property type="match status" value="1"/>
</dbReference>
<feature type="domain" description="Fungal lipase-type" evidence="9">
    <location>
        <begin position="81"/>
        <end position="228"/>
    </location>
</feature>
<evidence type="ECO:0000256" key="7">
    <source>
        <dbReference type="ARBA" id="ARBA00022963"/>
    </source>
</evidence>
<evidence type="ECO:0000256" key="4">
    <source>
        <dbReference type="ARBA" id="ARBA00022640"/>
    </source>
</evidence>
<evidence type="ECO:0000313" key="10">
    <source>
        <dbReference type="EMBL" id="CAH1425023.1"/>
    </source>
</evidence>
<dbReference type="GO" id="GO:0016042">
    <property type="term" value="P:lipid catabolic process"/>
    <property type="evidence" value="ECO:0007669"/>
    <property type="project" value="UniProtKB-KW"/>
</dbReference>
<accession>A0AAU9MWL4</accession>